<sequence length="272" mass="30463">MIQIAKKAKVILAGAGPGDPDLISLKALKYLQTADVVLTDRLVSPELIEKYARKDADVIYVGKQCSKGIWTPQKDINELIVEFALQDKLVLRLKGGDATLFSNILDELHAVKSNNIPYEIIPGISAAFGAASYTGIPLTAREYSRGVRFLTLYDLNSVKKNQWQDWATTEDTLVFYMSGQRLDVLTKQLLNFGIDTSKGVAVVQQATTPNQKTTVFSFEEIENKSLPEFEYVPTLLIIGKVVNLYHDFAWFAEKNSSDSYFDNHKNIYQNAI</sequence>
<dbReference type="InterPro" id="IPR006366">
    <property type="entry name" value="CobA/CysG_C"/>
</dbReference>
<dbReference type="GO" id="GO:0019354">
    <property type="term" value="P:siroheme biosynthetic process"/>
    <property type="evidence" value="ECO:0007669"/>
    <property type="project" value="InterPro"/>
</dbReference>
<dbReference type="GO" id="GO:0004851">
    <property type="term" value="F:uroporphyrin-III C-methyltransferase activity"/>
    <property type="evidence" value="ECO:0007669"/>
    <property type="project" value="UniProtKB-EC"/>
</dbReference>
<dbReference type="PANTHER" id="PTHR45790:SF3">
    <property type="entry name" value="S-ADENOSYL-L-METHIONINE-DEPENDENT UROPORPHYRINOGEN III METHYLTRANSFERASE, CHLOROPLASTIC"/>
    <property type="match status" value="1"/>
</dbReference>
<evidence type="ECO:0000256" key="6">
    <source>
        <dbReference type="ARBA" id="ARBA00023244"/>
    </source>
</evidence>
<keyword evidence="11" id="KW-1185">Reference proteome</keyword>
<name>A0A1M7ZVJ5_9FLAO</name>
<dbReference type="InterPro" id="IPR014777">
    <property type="entry name" value="4pyrrole_Mease_sub1"/>
</dbReference>
<dbReference type="Proteomes" id="UP000184611">
    <property type="component" value="Unassembled WGS sequence"/>
</dbReference>
<dbReference type="InterPro" id="IPR000878">
    <property type="entry name" value="4pyrrol_Mease"/>
</dbReference>
<dbReference type="Gene3D" id="3.40.1010.10">
    <property type="entry name" value="Cobalt-precorrin-4 Transmethylase, Domain 1"/>
    <property type="match status" value="1"/>
</dbReference>
<reference evidence="11" key="1">
    <citation type="submission" date="2016-12" db="EMBL/GenBank/DDBJ databases">
        <authorList>
            <person name="Varghese N."/>
            <person name="Submissions S."/>
        </authorList>
    </citation>
    <scope>NUCLEOTIDE SEQUENCE [LARGE SCALE GENOMIC DNA]</scope>
    <source>
        <strain evidence="11">DSM 18830</strain>
    </source>
</reference>
<proteinExistence type="inferred from homology"/>
<evidence type="ECO:0000256" key="1">
    <source>
        <dbReference type="ARBA" id="ARBA00005879"/>
    </source>
</evidence>
<dbReference type="Gene3D" id="3.30.950.10">
    <property type="entry name" value="Methyltransferase, Cobalt-precorrin-4 Transmethylase, Domain 2"/>
    <property type="match status" value="1"/>
</dbReference>
<organism evidence="10 11">
    <name type="scientific">Flavobacterium cucumis</name>
    <dbReference type="NCBI Taxonomy" id="416016"/>
    <lineage>
        <taxon>Bacteria</taxon>
        <taxon>Pseudomonadati</taxon>
        <taxon>Bacteroidota</taxon>
        <taxon>Flavobacteriia</taxon>
        <taxon>Flavobacteriales</taxon>
        <taxon>Flavobacteriaceae</taxon>
        <taxon>Flavobacterium</taxon>
    </lineage>
</organism>
<dbReference type="OrthoDB" id="9815856at2"/>
<evidence type="ECO:0000256" key="8">
    <source>
        <dbReference type="RuleBase" id="RU003960"/>
    </source>
</evidence>
<evidence type="ECO:0000256" key="5">
    <source>
        <dbReference type="ARBA" id="ARBA00022691"/>
    </source>
</evidence>
<dbReference type="InterPro" id="IPR050161">
    <property type="entry name" value="Siro_Cobalamin_biosynth"/>
</dbReference>
<keyword evidence="4 8" id="KW-0808">Transferase</keyword>
<dbReference type="PANTHER" id="PTHR45790">
    <property type="entry name" value="SIROHEME SYNTHASE-RELATED"/>
    <property type="match status" value="1"/>
</dbReference>
<dbReference type="EMBL" id="FRYK01000001">
    <property type="protein sequence ID" value="SHO72810.1"/>
    <property type="molecule type" value="Genomic_DNA"/>
</dbReference>
<gene>
    <name evidence="10" type="ORF">SAMN05443547_1150</name>
</gene>
<dbReference type="InterPro" id="IPR003043">
    <property type="entry name" value="Uropor_MeTrfase_CS"/>
</dbReference>
<accession>A0A1M7ZVJ5</accession>
<feature type="domain" description="Tetrapyrrole methylase" evidence="9">
    <location>
        <begin position="9"/>
        <end position="221"/>
    </location>
</feature>
<evidence type="ECO:0000313" key="11">
    <source>
        <dbReference type="Proteomes" id="UP000184611"/>
    </source>
</evidence>
<dbReference type="RefSeq" id="WP_073582232.1">
    <property type="nucleotide sequence ID" value="NZ_CBCSEA010000013.1"/>
</dbReference>
<dbReference type="GO" id="GO:0032259">
    <property type="term" value="P:methylation"/>
    <property type="evidence" value="ECO:0007669"/>
    <property type="project" value="UniProtKB-KW"/>
</dbReference>
<dbReference type="SUPFAM" id="SSF53790">
    <property type="entry name" value="Tetrapyrrole methylase"/>
    <property type="match status" value="1"/>
</dbReference>
<keyword evidence="6" id="KW-0627">Porphyrin biosynthesis</keyword>
<evidence type="ECO:0000256" key="4">
    <source>
        <dbReference type="ARBA" id="ARBA00022679"/>
    </source>
</evidence>
<dbReference type="PROSITE" id="PS00840">
    <property type="entry name" value="SUMT_2"/>
    <property type="match status" value="1"/>
</dbReference>
<dbReference type="EC" id="2.1.1.107" evidence="2"/>
<dbReference type="InterPro" id="IPR035996">
    <property type="entry name" value="4pyrrol_Methylase_sf"/>
</dbReference>
<evidence type="ECO:0000313" key="10">
    <source>
        <dbReference type="EMBL" id="SHO72810.1"/>
    </source>
</evidence>
<dbReference type="AlphaFoldDB" id="A0A1M7ZVJ5"/>
<dbReference type="CDD" id="cd11642">
    <property type="entry name" value="SUMT"/>
    <property type="match status" value="1"/>
</dbReference>
<evidence type="ECO:0000256" key="3">
    <source>
        <dbReference type="ARBA" id="ARBA00022603"/>
    </source>
</evidence>
<dbReference type="STRING" id="416016.SAMN05443547_1150"/>
<dbReference type="FunFam" id="3.40.1010.10:FF:000001">
    <property type="entry name" value="Siroheme synthase"/>
    <property type="match status" value="1"/>
</dbReference>
<dbReference type="NCBIfam" id="NF004790">
    <property type="entry name" value="PRK06136.1"/>
    <property type="match status" value="1"/>
</dbReference>
<dbReference type="NCBIfam" id="TIGR01469">
    <property type="entry name" value="cobA_cysG_Cterm"/>
    <property type="match status" value="1"/>
</dbReference>
<dbReference type="Pfam" id="PF00590">
    <property type="entry name" value="TP_methylase"/>
    <property type="match status" value="1"/>
</dbReference>
<evidence type="ECO:0000259" key="9">
    <source>
        <dbReference type="Pfam" id="PF00590"/>
    </source>
</evidence>
<comment type="pathway">
    <text evidence="7">Porphyrin-containing compound metabolism; siroheme biosynthesis; precorrin-2 from uroporphyrinogen III: step 1/1.</text>
</comment>
<keyword evidence="5" id="KW-0949">S-adenosyl-L-methionine</keyword>
<protein>
    <recommendedName>
        <fullName evidence="2">uroporphyrinogen-III C-methyltransferase</fullName>
        <ecNumber evidence="2">2.1.1.107</ecNumber>
    </recommendedName>
</protein>
<evidence type="ECO:0000256" key="2">
    <source>
        <dbReference type="ARBA" id="ARBA00012162"/>
    </source>
</evidence>
<evidence type="ECO:0000256" key="7">
    <source>
        <dbReference type="ARBA" id="ARBA00025705"/>
    </source>
</evidence>
<comment type="similarity">
    <text evidence="1 8">Belongs to the precorrin methyltransferase family.</text>
</comment>
<dbReference type="InterPro" id="IPR014776">
    <property type="entry name" value="4pyrrole_Mease_sub2"/>
</dbReference>
<keyword evidence="3 8" id="KW-0489">Methyltransferase</keyword>